<evidence type="ECO:0000313" key="5">
    <source>
        <dbReference type="EMBL" id="KLN36184.1"/>
    </source>
</evidence>
<comment type="similarity">
    <text evidence="1">Belongs to the NAD(P)H dehydrogenase (quinone) family.</text>
</comment>
<evidence type="ECO:0000256" key="1">
    <source>
        <dbReference type="ARBA" id="ARBA00006252"/>
    </source>
</evidence>
<dbReference type="Pfam" id="PF02525">
    <property type="entry name" value="Flavodoxin_2"/>
    <property type="match status" value="1"/>
</dbReference>
<dbReference type="InterPro" id="IPR003680">
    <property type="entry name" value="Flavodoxin_fold"/>
</dbReference>
<dbReference type="PANTHER" id="PTHR10204:SF34">
    <property type="entry name" value="NAD(P)H DEHYDROGENASE [QUINONE] 1 ISOFORM 1"/>
    <property type="match status" value="1"/>
</dbReference>
<keyword evidence="6" id="KW-1185">Reference proteome</keyword>
<dbReference type="PATRIC" id="fig|264251.5.peg.837"/>
<feature type="domain" description="Flavodoxin-like fold" evidence="4">
    <location>
        <begin position="4"/>
        <end position="197"/>
    </location>
</feature>
<dbReference type="Proteomes" id="UP000035265">
    <property type="component" value="Unassembled WGS sequence"/>
</dbReference>
<sequence length="230" mass="25777">MTSRLLTVFAHPVADSYPAAVMEAFHEPFRAAGHDVDVLDLHREEFDPRFTPEDHAHFWGGPVPPEIAEMHARVEAADRLAFVFPVYWWGMPALMKGWIERVFTGGWAYQYGSGVQDRGREPLSSLLRAVPTAVLGVGGSTRRTYEKYGYDDAMRTQIDVGTFAYCGLDDVESHLVYDVEGEHNAPNRDAGLRRAREIGVSFAAPDRTPRRAKDEHLRRRGVLAAGQARP</sequence>
<organism evidence="5 6">
    <name type="scientific">Cellulosimicrobium funkei</name>
    <dbReference type="NCBI Taxonomy" id="264251"/>
    <lineage>
        <taxon>Bacteria</taxon>
        <taxon>Bacillati</taxon>
        <taxon>Actinomycetota</taxon>
        <taxon>Actinomycetes</taxon>
        <taxon>Micrococcales</taxon>
        <taxon>Promicromonosporaceae</taxon>
        <taxon>Cellulosimicrobium</taxon>
    </lineage>
</organism>
<gene>
    <name evidence="5" type="ORF">FB00_04080</name>
</gene>
<dbReference type="RefSeq" id="WP_052877415.1">
    <property type="nucleotide sequence ID" value="NZ_JNBQ01000002.1"/>
</dbReference>
<evidence type="ECO:0000313" key="6">
    <source>
        <dbReference type="Proteomes" id="UP000035265"/>
    </source>
</evidence>
<dbReference type="InterPro" id="IPR051545">
    <property type="entry name" value="NAD(P)H_dehydrogenase_qn"/>
</dbReference>
<dbReference type="STRING" id="264251.FB00_04080"/>
<accession>A0A0H2KWH3</accession>
<feature type="compositionally biased region" description="Basic and acidic residues" evidence="3">
    <location>
        <begin position="207"/>
        <end position="217"/>
    </location>
</feature>
<evidence type="ECO:0000259" key="4">
    <source>
        <dbReference type="Pfam" id="PF02525"/>
    </source>
</evidence>
<dbReference type="PANTHER" id="PTHR10204">
    <property type="entry name" value="NAD P H OXIDOREDUCTASE-RELATED"/>
    <property type="match status" value="1"/>
</dbReference>
<keyword evidence="2" id="KW-0560">Oxidoreductase</keyword>
<feature type="region of interest" description="Disordered" evidence="3">
    <location>
        <begin position="204"/>
        <end position="230"/>
    </location>
</feature>
<evidence type="ECO:0000256" key="2">
    <source>
        <dbReference type="ARBA" id="ARBA00023002"/>
    </source>
</evidence>
<reference evidence="5 6" key="1">
    <citation type="submission" date="2014-05" db="EMBL/GenBank/DDBJ databases">
        <title>Cellulosimicrobium funkei U11 genome.</title>
        <authorList>
            <person name="Hu C."/>
            <person name="Gong Y."/>
            <person name="Wan W."/>
            <person name="Jiang M."/>
        </authorList>
    </citation>
    <scope>NUCLEOTIDE SEQUENCE [LARGE SCALE GENOMIC DNA]</scope>
    <source>
        <strain evidence="5 6">U11</strain>
    </source>
</reference>
<proteinExistence type="inferred from homology"/>
<dbReference type="GO" id="GO:0005829">
    <property type="term" value="C:cytosol"/>
    <property type="evidence" value="ECO:0007669"/>
    <property type="project" value="TreeGrafter"/>
</dbReference>
<protein>
    <submittedName>
        <fullName evidence="5">NAD(P)H dehydrogenase</fullName>
    </submittedName>
</protein>
<dbReference type="AlphaFoldDB" id="A0A0H2KWH3"/>
<name>A0A0H2KWH3_9MICO</name>
<dbReference type="InterPro" id="IPR029039">
    <property type="entry name" value="Flavoprotein-like_sf"/>
</dbReference>
<comment type="caution">
    <text evidence="5">The sequence shown here is derived from an EMBL/GenBank/DDBJ whole genome shotgun (WGS) entry which is preliminary data.</text>
</comment>
<dbReference type="SUPFAM" id="SSF52218">
    <property type="entry name" value="Flavoproteins"/>
    <property type="match status" value="1"/>
</dbReference>
<dbReference type="Gene3D" id="3.40.50.360">
    <property type="match status" value="1"/>
</dbReference>
<dbReference type="GO" id="GO:0003955">
    <property type="term" value="F:NAD(P)H dehydrogenase (quinone) activity"/>
    <property type="evidence" value="ECO:0007669"/>
    <property type="project" value="TreeGrafter"/>
</dbReference>
<evidence type="ECO:0000256" key="3">
    <source>
        <dbReference type="SAM" id="MobiDB-lite"/>
    </source>
</evidence>
<dbReference type="EMBL" id="JNBQ01000002">
    <property type="protein sequence ID" value="KLN36184.1"/>
    <property type="molecule type" value="Genomic_DNA"/>
</dbReference>